<dbReference type="GeneID" id="18236598"/>
<dbReference type="SUPFAM" id="SSF55821">
    <property type="entry name" value="YrdC/RibB"/>
    <property type="match status" value="1"/>
</dbReference>
<dbReference type="OMA" id="DAGGLIC"/>
<comment type="cofactor">
    <cofactor evidence="1">
        <name>Mn(2+)</name>
        <dbReference type="ChEBI" id="CHEBI:29035"/>
    </cofactor>
</comment>
<name>F4P2I9_BATDJ</name>
<dbReference type="STRING" id="684364.F4P2I9"/>
<dbReference type="PANTHER" id="PTHR21327:SF18">
    <property type="entry name" value="3,4-DIHYDROXY-2-BUTANONE 4-PHOSPHATE SYNTHASE"/>
    <property type="match status" value="1"/>
</dbReference>
<dbReference type="GO" id="GO:0009231">
    <property type="term" value="P:riboflavin biosynthetic process"/>
    <property type="evidence" value="ECO:0000318"/>
    <property type="project" value="GO_Central"/>
</dbReference>
<dbReference type="HAMAP" id="MF_00180">
    <property type="entry name" value="RibB"/>
    <property type="match status" value="1"/>
</dbReference>
<dbReference type="HOGENOM" id="CLU_020273_3_1_1"/>
<evidence type="ECO:0000256" key="5">
    <source>
        <dbReference type="ARBA" id="ARBA00022842"/>
    </source>
</evidence>
<evidence type="ECO:0000256" key="1">
    <source>
        <dbReference type="ARBA" id="ARBA00001936"/>
    </source>
</evidence>
<proteinExistence type="inferred from homology"/>
<evidence type="ECO:0000256" key="6">
    <source>
        <dbReference type="ARBA" id="ARBA00023211"/>
    </source>
</evidence>
<dbReference type="GO" id="GO:0005758">
    <property type="term" value="C:mitochondrial intermembrane space"/>
    <property type="evidence" value="ECO:0000318"/>
    <property type="project" value="GO_Central"/>
</dbReference>
<sequence length="238" mass="26241">MNIHKVARLSNYYRNETIPQALDSASATANGLARGEFDSIESALESFRQGEFLVVVDNEDRENEGDLIIAGEDFTPEKAAFMIRYTSGLICAPATGEVLDRLKLPLMVENNNESLRTAYTVSTDALHGVTTGISAADRSLTIQNMANPSASPFEFSRPGHVFPLRAVPEGVLKRVGHTEAAVDLCRLTKKQPVAAICEIVLDDGKMARRDDLRVFASRFSLKMITIKDLVEYRIRHGV</sequence>
<dbReference type="GO" id="GO:0005829">
    <property type="term" value="C:cytosol"/>
    <property type="evidence" value="ECO:0000318"/>
    <property type="project" value="GO_Central"/>
</dbReference>
<dbReference type="UniPathway" id="UPA00275">
    <property type="reaction ID" value="UER00399"/>
</dbReference>
<keyword evidence="4 8" id="KW-0479">Metal-binding</keyword>
<comment type="similarity">
    <text evidence="8">Belongs to the DHBP synthase family.</text>
</comment>
<evidence type="ECO:0000256" key="8">
    <source>
        <dbReference type="RuleBase" id="RU003843"/>
    </source>
</evidence>
<keyword evidence="10" id="KW-1185">Reference proteome</keyword>
<comment type="function">
    <text evidence="8">Catalyzes the conversion of D-ribulose 5-phosphate to formate and 3,4-dihydroxy-2-butanone 4-phosphate.</text>
</comment>
<dbReference type="Gene3D" id="3.90.870.10">
    <property type="entry name" value="DHBP synthase"/>
    <property type="match status" value="1"/>
</dbReference>
<dbReference type="Pfam" id="PF00926">
    <property type="entry name" value="DHBP_synthase"/>
    <property type="match status" value="1"/>
</dbReference>
<dbReference type="InParanoid" id="F4P2I9"/>
<dbReference type="EMBL" id="GL882884">
    <property type="protein sequence ID" value="EGF80390.1"/>
    <property type="molecule type" value="Genomic_DNA"/>
</dbReference>
<organism evidence="9 10">
    <name type="scientific">Batrachochytrium dendrobatidis (strain JAM81 / FGSC 10211)</name>
    <name type="common">Frog chytrid fungus</name>
    <dbReference type="NCBI Taxonomy" id="684364"/>
    <lineage>
        <taxon>Eukaryota</taxon>
        <taxon>Fungi</taxon>
        <taxon>Fungi incertae sedis</taxon>
        <taxon>Chytridiomycota</taxon>
        <taxon>Chytridiomycota incertae sedis</taxon>
        <taxon>Chytridiomycetes</taxon>
        <taxon>Rhizophydiales</taxon>
        <taxon>Rhizophydiales incertae sedis</taxon>
        <taxon>Batrachochytrium</taxon>
    </lineage>
</organism>
<evidence type="ECO:0000256" key="2">
    <source>
        <dbReference type="ARBA" id="ARBA00004904"/>
    </source>
</evidence>
<dbReference type="AlphaFoldDB" id="F4P2I9"/>
<gene>
    <name evidence="9" type="ORF">BATDEDRAFT_11611</name>
</gene>
<dbReference type="FunCoup" id="F4P2I9">
    <property type="interactions" value="97"/>
</dbReference>
<keyword evidence="7 8" id="KW-0456">Lyase</keyword>
<protein>
    <recommendedName>
        <fullName evidence="8">3,4-dihydroxy-2-butanone 4-phosphate synthase</fullName>
        <shortName evidence="8">DHBP synthase</shortName>
        <ecNumber evidence="8">4.1.99.12</ecNumber>
    </recommendedName>
</protein>
<dbReference type="NCBIfam" id="TIGR00506">
    <property type="entry name" value="ribB"/>
    <property type="match status" value="1"/>
</dbReference>
<keyword evidence="6 8" id="KW-0464">Manganese</keyword>
<evidence type="ECO:0000313" key="10">
    <source>
        <dbReference type="Proteomes" id="UP000007241"/>
    </source>
</evidence>
<accession>F4P2I9</accession>
<dbReference type="OrthoDB" id="60371at2759"/>
<dbReference type="GO" id="GO:0046872">
    <property type="term" value="F:metal ion binding"/>
    <property type="evidence" value="ECO:0007669"/>
    <property type="project" value="UniProtKB-KW"/>
</dbReference>
<dbReference type="InterPro" id="IPR017945">
    <property type="entry name" value="DHBP_synth_RibB-like_a/b_dom"/>
</dbReference>
<dbReference type="GO" id="GO:0008686">
    <property type="term" value="F:3,4-dihydroxy-2-butanone-4-phosphate synthase activity"/>
    <property type="evidence" value="ECO:0000318"/>
    <property type="project" value="GO_Central"/>
</dbReference>
<comment type="cofactor">
    <cofactor evidence="8">
        <name>Mg(2+)</name>
        <dbReference type="ChEBI" id="CHEBI:18420"/>
    </cofactor>
    <cofactor evidence="8">
        <name>Mn(2+)</name>
        <dbReference type="ChEBI" id="CHEBI:29035"/>
    </cofactor>
    <text evidence="8">Binds 2 divalent metal cations per subunit. Magnesium or manganese.</text>
</comment>
<dbReference type="RefSeq" id="XP_006678878.1">
    <property type="nucleotide sequence ID" value="XM_006678815.1"/>
</dbReference>
<evidence type="ECO:0000256" key="3">
    <source>
        <dbReference type="ARBA" id="ARBA00022619"/>
    </source>
</evidence>
<dbReference type="PANTHER" id="PTHR21327">
    <property type="entry name" value="GTP CYCLOHYDROLASE II-RELATED"/>
    <property type="match status" value="1"/>
</dbReference>
<dbReference type="Proteomes" id="UP000007241">
    <property type="component" value="Unassembled WGS sequence"/>
</dbReference>
<keyword evidence="3 8" id="KW-0686">Riboflavin biosynthesis</keyword>
<dbReference type="InterPro" id="IPR000422">
    <property type="entry name" value="DHBP_synthase_RibB"/>
</dbReference>
<dbReference type="FunFam" id="3.90.870.10:FF:000001">
    <property type="entry name" value="Riboflavin biosynthesis protein RibBA"/>
    <property type="match status" value="1"/>
</dbReference>
<comment type="catalytic activity">
    <reaction evidence="8">
        <text>D-ribulose 5-phosphate = (2S)-2-hydroxy-3-oxobutyl phosphate + formate + H(+)</text>
        <dbReference type="Rhea" id="RHEA:18457"/>
        <dbReference type="ChEBI" id="CHEBI:15378"/>
        <dbReference type="ChEBI" id="CHEBI:15740"/>
        <dbReference type="ChEBI" id="CHEBI:58121"/>
        <dbReference type="ChEBI" id="CHEBI:58830"/>
        <dbReference type="EC" id="4.1.99.12"/>
    </reaction>
</comment>
<evidence type="ECO:0000256" key="7">
    <source>
        <dbReference type="ARBA" id="ARBA00023239"/>
    </source>
</evidence>
<evidence type="ECO:0000313" key="9">
    <source>
        <dbReference type="EMBL" id="EGF80390.1"/>
    </source>
</evidence>
<dbReference type="EC" id="4.1.99.12" evidence="8"/>
<comment type="subunit">
    <text evidence="8">Homodimer.</text>
</comment>
<reference evidence="9 10" key="1">
    <citation type="submission" date="2009-12" db="EMBL/GenBank/DDBJ databases">
        <title>The draft genome of Batrachochytrium dendrobatidis.</title>
        <authorList>
            <consortium name="US DOE Joint Genome Institute (JGI-PGF)"/>
            <person name="Kuo A."/>
            <person name="Salamov A."/>
            <person name="Schmutz J."/>
            <person name="Lucas S."/>
            <person name="Pitluck S."/>
            <person name="Rosenblum E."/>
            <person name="Stajich J."/>
            <person name="Eisen M."/>
            <person name="Grigoriev I.V."/>
        </authorList>
    </citation>
    <scope>NUCLEOTIDE SEQUENCE [LARGE SCALE GENOMIC DNA]</scope>
    <source>
        <strain evidence="10">JAM81 / FGSC 10211</strain>
    </source>
</reference>
<keyword evidence="5 8" id="KW-0460">Magnesium</keyword>
<comment type="pathway">
    <text evidence="2 8">Cofactor biosynthesis; riboflavin biosynthesis; 2-hydroxy-3-oxobutyl phosphate from D-ribulose 5-phosphate: step 1/1.</text>
</comment>
<evidence type="ECO:0000256" key="4">
    <source>
        <dbReference type="ARBA" id="ARBA00022723"/>
    </source>
</evidence>